<dbReference type="InterPro" id="IPR019538">
    <property type="entry name" value="PSMD5"/>
</dbReference>
<dbReference type="Pfam" id="PF10508">
    <property type="entry name" value="Proteasom_PSMB"/>
    <property type="match status" value="1"/>
</dbReference>
<dbReference type="EMBL" id="MBFR01000010">
    <property type="protein sequence ID" value="PVU97535.1"/>
    <property type="molecule type" value="Genomic_DNA"/>
</dbReference>
<name>A0A2T9YYW0_9FUNG</name>
<dbReference type="GO" id="GO:0005829">
    <property type="term" value="C:cytosol"/>
    <property type="evidence" value="ECO:0007669"/>
    <property type="project" value="TreeGrafter"/>
</dbReference>
<dbReference type="PANTHER" id="PTHR13554">
    <property type="entry name" value="26S PROTEASOME NON-ATPASE REGULATORY SUBUNIT 5-RELATED"/>
    <property type="match status" value="1"/>
</dbReference>
<dbReference type="STRING" id="133385.A0A2T9YYW0"/>
<dbReference type="InterPro" id="IPR011989">
    <property type="entry name" value="ARM-like"/>
</dbReference>
<reference evidence="1 2" key="1">
    <citation type="journal article" date="2018" name="MBio">
        <title>Comparative Genomics Reveals the Core Gene Toolbox for the Fungus-Insect Symbiosis.</title>
        <authorList>
            <person name="Wang Y."/>
            <person name="Stata M."/>
            <person name="Wang W."/>
            <person name="Stajich J.E."/>
            <person name="White M.M."/>
            <person name="Moncalvo J.M."/>
        </authorList>
    </citation>
    <scope>NUCLEOTIDE SEQUENCE [LARGE SCALE GENOMIC DNA]</scope>
    <source>
        <strain evidence="1 2">SWE-8-4</strain>
    </source>
</reference>
<dbReference type="SUPFAM" id="SSF48371">
    <property type="entry name" value="ARM repeat"/>
    <property type="match status" value="1"/>
</dbReference>
<evidence type="ECO:0000313" key="1">
    <source>
        <dbReference type="EMBL" id="PVU97535.1"/>
    </source>
</evidence>
<dbReference type="OrthoDB" id="10250600at2759"/>
<keyword evidence="2" id="KW-1185">Reference proteome</keyword>
<proteinExistence type="predicted"/>
<protein>
    <recommendedName>
        <fullName evidence="3">Condensin complex subunit 1 C-terminal domain-containing protein</fullName>
    </recommendedName>
</protein>
<accession>A0A2T9YYW0</accession>
<organism evidence="1 2">
    <name type="scientific">Smittium simulii</name>
    <dbReference type="NCBI Taxonomy" id="133385"/>
    <lineage>
        <taxon>Eukaryota</taxon>
        <taxon>Fungi</taxon>
        <taxon>Fungi incertae sedis</taxon>
        <taxon>Zoopagomycota</taxon>
        <taxon>Kickxellomycotina</taxon>
        <taxon>Harpellomycetes</taxon>
        <taxon>Harpellales</taxon>
        <taxon>Legeriomycetaceae</taxon>
        <taxon>Smittium</taxon>
    </lineage>
</organism>
<comment type="caution">
    <text evidence="1">The sequence shown here is derived from an EMBL/GenBank/DDBJ whole genome shotgun (WGS) entry which is preliminary data.</text>
</comment>
<dbReference type="PANTHER" id="PTHR13554:SF10">
    <property type="entry name" value="26S PROTEASOME NON-ATPASE REGULATORY SUBUNIT 5"/>
    <property type="match status" value="1"/>
</dbReference>
<dbReference type="Proteomes" id="UP000245383">
    <property type="component" value="Unassembled WGS sequence"/>
</dbReference>
<dbReference type="GO" id="GO:0043248">
    <property type="term" value="P:proteasome assembly"/>
    <property type="evidence" value="ECO:0007669"/>
    <property type="project" value="InterPro"/>
</dbReference>
<evidence type="ECO:0000313" key="2">
    <source>
        <dbReference type="Proteomes" id="UP000245383"/>
    </source>
</evidence>
<dbReference type="AlphaFoldDB" id="A0A2T9YYW0"/>
<dbReference type="Gene3D" id="1.25.10.10">
    <property type="entry name" value="Leucine-rich Repeat Variant"/>
    <property type="match status" value="1"/>
</dbReference>
<sequence>MSEKAYDYNDTIEQVCELLQTATTPEAINELSAGFNRLSQDLTPPLFLFLRVDGPFLEIFEAILTNISFSALFSLLAAPDNRLIVSVVELTEKLLEPVTWDMIHEKFENFICLGLDHPHTKVKILVLNQFLRCNLLSGKFNPNYAPSIWECLIGDSNSNHVNLSLNVLIHLSSYKNCAKFIYTEESLAVIHDILAMDTSHRFRVYDIVANTIINSEDATSIFEKNDILSKFASEFKSNDSLIIVNALELLPKMTQNKTAADYFISQNILDLLSDFIKDPEILGVKYDFLRSFSLKTFSKLINSKGLDFISISNKYSFINTLSKHLDQSSDITLRITSITCLGILALNSDFLKHLDTEYEILDQFLQILQSATGDVKLESLRTFSCILEKNPPIDTKVDEINQKLFKKCFAFLLKTIINNIEDQAIASFSVIQKFILYTWSHNIVSQSQSFLSFLVEKSDFSLTLQDLKFSVITVITKNEKFLESIPEPFSGKLLLAANKNTKIESDAIPSVATLTI</sequence>
<gene>
    <name evidence="1" type="ORF">BB561_000472</name>
</gene>
<dbReference type="InterPro" id="IPR016024">
    <property type="entry name" value="ARM-type_fold"/>
</dbReference>
<evidence type="ECO:0008006" key="3">
    <source>
        <dbReference type="Google" id="ProtNLM"/>
    </source>
</evidence>